<gene>
    <name evidence="2" type="ORF">PCOR1329_LOCUS40410</name>
</gene>
<proteinExistence type="predicted"/>
<name>A0ABN9TM75_9DINO</name>
<keyword evidence="3" id="KW-1185">Reference proteome</keyword>
<dbReference type="EMBL" id="CAUYUJ010014872">
    <property type="protein sequence ID" value="CAK0847115.1"/>
    <property type="molecule type" value="Genomic_DNA"/>
</dbReference>
<sequence length="249" mass="26967">MQVCSRAVNILTEEELGDLAAVSDNVLPWRLRRRDGRAQLDQHGQPAAMAAPPARSLRGREATMALSRGEVAEPVYGSGQASDMIDGLELLASKEERRRSSDDARGAKAKDTQQAEEAAKQMMSERVIGSSEFKELRTEDEAAEVRADAAGKRKAEEISSSSDGSDGSDSEEDPSSEASDGEQGMPGRLPDGVSGDLLKAAERKTRGKKARQDRRSRRAAPTSRRSSWISERRGRGGAPTRRRSATSRS</sequence>
<feature type="compositionally biased region" description="Basic and acidic residues" evidence="1">
    <location>
        <begin position="132"/>
        <end position="157"/>
    </location>
</feature>
<evidence type="ECO:0000313" key="2">
    <source>
        <dbReference type="EMBL" id="CAK0847115.1"/>
    </source>
</evidence>
<comment type="caution">
    <text evidence="2">The sequence shown here is derived from an EMBL/GenBank/DDBJ whole genome shotgun (WGS) entry which is preliminary data.</text>
</comment>
<feature type="compositionally biased region" description="Basic and acidic residues" evidence="1">
    <location>
        <begin position="92"/>
        <end position="119"/>
    </location>
</feature>
<dbReference type="Proteomes" id="UP001189429">
    <property type="component" value="Unassembled WGS sequence"/>
</dbReference>
<feature type="region of interest" description="Disordered" evidence="1">
    <location>
        <begin position="91"/>
        <end position="249"/>
    </location>
</feature>
<feature type="compositionally biased region" description="Basic residues" evidence="1">
    <location>
        <begin position="205"/>
        <end position="218"/>
    </location>
</feature>
<evidence type="ECO:0008006" key="4">
    <source>
        <dbReference type="Google" id="ProtNLM"/>
    </source>
</evidence>
<evidence type="ECO:0000256" key="1">
    <source>
        <dbReference type="SAM" id="MobiDB-lite"/>
    </source>
</evidence>
<accession>A0ABN9TM75</accession>
<feature type="compositionally biased region" description="Basic residues" evidence="1">
    <location>
        <begin position="240"/>
        <end position="249"/>
    </location>
</feature>
<protein>
    <recommendedName>
        <fullName evidence="4">RNA helicase</fullName>
    </recommendedName>
</protein>
<evidence type="ECO:0000313" key="3">
    <source>
        <dbReference type="Proteomes" id="UP001189429"/>
    </source>
</evidence>
<feature type="region of interest" description="Disordered" evidence="1">
    <location>
        <begin position="38"/>
        <end position="57"/>
    </location>
</feature>
<reference evidence="2" key="1">
    <citation type="submission" date="2023-10" db="EMBL/GenBank/DDBJ databases">
        <authorList>
            <person name="Chen Y."/>
            <person name="Shah S."/>
            <person name="Dougan E. K."/>
            <person name="Thang M."/>
            <person name="Chan C."/>
        </authorList>
    </citation>
    <scope>NUCLEOTIDE SEQUENCE [LARGE SCALE GENOMIC DNA]</scope>
</reference>
<feature type="compositionally biased region" description="Acidic residues" evidence="1">
    <location>
        <begin position="166"/>
        <end position="175"/>
    </location>
</feature>
<organism evidence="2 3">
    <name type="scientific">Prorocentrum cordatum</name>
    <dbReference type="NCBI Taxonomy" id="2364126"/>
    <lineage>
        <taxon>Eukaryota</taxon>
        <taxon>Sar</taxon>
        <taxon>Alveolata</taxon>
        <taxon>Dinophyceae</taxon>
        <taxon>Prorocentrales</taxon>
        <taxon>Prorocentraceae</taxon>
        <taxon>Prorocentrum</taxon>
    </lineage>
</organism>